<evidence type="ECO:0000259" key="3">
    <source>
        <dbReference type="PROSITE" id="PS50110"/>
    </source>
</evidence>
<dbReference type="PANTHER" id="PTHR44591:SF3">
    <property type="entry name" value="RESPONSE REGULATORY DOMAIN-CONTAINING PROTEIN"/>
    <property type="match status" value="1"/>
</dbReference>
<reference evidence="4 5" key="1">
    <citation type="submission" date="2020-08" db="EMBL/GenBank/DDBJ databases">
        <title>Genomic Encyclopedia of Type Strains, Phase IV (KMG-V): Genome sequencing to study the core and pangenomes of soil and plant-associated prokaryotes.</title>
        <authorList>
            <person name="Whitman W."/>
        </authorList>
    </citation>
    <scope>NUCLEOTIDE SEQUENCE [LARGE SCALE GENOMIC DNA]</scope>
    <source>
        <strain evidence="4 5">M8US30</strain>
    </source>
</reference>
<dbReference type="SUPFAM" id="SSF52172">
    <property type="entry name" value="CheY-like"/>
    <property type="match status" value="1"/>
</dbReference>
<sequence length="276" mass="30146">MAPAKLLLVDDDEMIRITLSIILRKHGFDVTVASTVTEALKHISSELFDVLLSDLHMPGAGDGLTVVSAMRHANPKAVTILLSSFPHMDAAAQAILLQTDEILVKPMDVNMLVDAIKQRLAAGPTRARIVESVATILERSADSTISDWYELVQKEELLMTIPMTFQLRSGHLPQVFQDLVLRLRSSKVLGSKELLSTAAAEHGTARRKQGYTAAMMVEESRILQVSVFNTLQKNLANIDFSVVLIGVMTIADEIDSQLGQAMKSYLAESIVDALPA</sequence>
<dbReference type="CDD" id="cd00156">
    <property type="entry name" value="REC"/>
    <property type="match status" value="1"/>
</dbReference>
<organism evidence="4 5">
    <name type="scientific">Tunturiibacter lichenicola</name>
    <dbReference type="NCBI Taxonomy" id="2051959"/>
    <lineage>
        <taxon>Bacteria</taxon>
        <taxon>Pseudomonadati</taxon>
        <taxon>Acidobacteriota</taxon>
        <taxon>Terriglobia</taxon>
        <taxon>Terriglobales</taxon>
        <taxon>Acidobacteriaceae</taxon>
        <taxon>Tunturiibacter</taxon>
    </lineage>
</organism>
<dbReference type="SMART" id="SM00448">
    <property type="entry name" value="REC"/>
    <property type="match status" value="1"/>
</dbReference>
<dbReference type="Proteomes" id="UP000569092">
    <property type="component" value="Unassembled WGS sequence"/>
</dbReference>
<evidence type="ECO:0000256" key="1">
    <source>
        <dbReference type="ARBA" id="ARBA00022553"/>
    </source>
</evidence>
<feature type="modified residue" description="4-aspartylphosphate" evidence="2">
    <location>
        <position position="54"/>
    </location>
</feature>
<dbReference type="InterPro" id="IPR011006">
    <property type="entry name" value="CheY-like_superfamily"/>
</dbReference>
<proteinExistence type="predicted"/>
<feature type="domain" description="Response regulatory" evidence="3">
    <location>
        <begin position="5"/>
        <end position="120"/>
    </location>
</feature>
<dbReference type="Pfam" id="PF00072">
    <property type="entry name" value="Response_reg"/>
    <property type="match status" value="1"/>
</dbReference>
<dbReference type="Gene3D" id="3.40.50.2300">
    <property type="match status" value="1"/>
</dbReference>
<evidence type="ECO:0000313" key="5">
    <source>
        <dbReference type="Proteomes" id="UP000569092"/>
    </source>
</evidence>
<evidence type="ECO:0000313" key="4">
    <source>
        <dbReference type="EMBL" id="MBB5345840.1"/>
    </source>
</evidence>
<dbReference type="GO" id="GO:0000160">
    <property type="term" value="P:phosphorelay signal transduction system"/>
    <property type="evidence" value="ECO:0007669"/>
    <property type="project" value="InterPro"/>
</dbReference>
<protein>
    <submittedName>
        <fullName evidence="4">ActR/RegA family two-component response regulator</fullName>
    </submittedName>
</protein>
<dbReference type="AlphaFoldDB" id="A0A7W8JAQ8"/>
<name>A0A7W8JAQ8_9BACT</name>
<dbReference type="EMBL" id="JACHDZ010000007">
    <property type="protein sequence ID" value="MBB5345840.1"/>
    <property type="molecule type" value="Genomic_DNA"/>
</dbReference>
<gene>
    <name evidence="4" type="ORF">HDF10_003841</name>
</gene>
<comment type="caution">
    <text evidence="4">The sequence shown here is derived from an EMBL/GenBank/DDBJ whole genome shotgun (WGS) entry which is preliminary data.</text>
</comment>
<dbReference type="InterPro" id="IPR050595">
    <property type="entry name" value="Bact_response_regulator"/>
</dbReference>
<dbReference type="PROSITE" id="PS50110">
    <property type="entry name" value="RESPONSE_REGULATORY"/>
    <property type="match status" value="1"/>
</dbReference>
<keyword evidence="1 2" id="KW-0597">Phosphoprotein</keyword>
<evidence type="ECO:0000256" key="2">
    <source>
        <dbReference type="PROSITE-ProRule" id="PRU00169"/>
    </source>
</evidence>
<dbReference type="InterPro" id="IPR001789">
    <property type="entry name" value="Sig_transdc_resp-reg_receiver"/>
</dbReference>
<accession>A0A7W8JAQ8</accession>
<dbReference type="PANTHER" id="PTHR44591">
    <property type="entry name" value="STRESS RESPONSE REGULATOR PROTEIN 1"/>
    <property type="match status" value="1"/>
</dbReference>